<dbReference type="InterPro" id="IPR011009">
    <property type="entry name" value="Kinase-like_dom_sf"/>
</dbReference>
<dbReference type="InterPro" id="IPR001245">
    <property type="entry name" value="Ser-Thr/Tyr_kinase_cat_dom"/>
</dbReference>
<reference evidence="4" key="1">
    <citation type="submission" date="2020-08" db="EMBL/GenBank/DDBJ databases">
        <title>Plant Genome Project.</title>
        <authorList>
            <person name="Zhang R.-G."/>
        </authorList>
    </citation>
    <scope>NUCLEOTIDE SEQUENCE</scope>
    <source>
        <strain evidence="4">WSP0</strain>
        <tissue evidence="4">Leaf</tissue>
    </source>
</reference>
<gene>
    <name evidence="4" type="ORF">RHGRI_034365</name>
</gene>
<dbReference type="EMBL" id="JACTNZ010000012">
    <property type="protein sequence ID" value="KAG5522158.1"/>
    <property type="molecule type" value="Genomic_DNA"/>
</dbReference>
<proteinExistence type="predicted"/>
<accession>A0AAV6I0G2</accession>
<keyword evidence="2" id="KW-0067">ATP-binding</keyword>
<dbReference type="Pfam" id="PF07714">
    <property type="entry name" value="PK_Tyr_Ser-Thr"/>
    <property type="match status" value="1"/>
</dbReference>
<sequence>MEMAVESGQPAGETCVETPYNLQGKLALPLFFKEDVESGQPDEETYFEGGLALPLIFKPVESGQLAGETCVGTPDDLEGHFPALVPSCSFVDVTVPLDLRSPEVSVVNVDSVVANSDNNVEIKELQLENSRLCAELAGERIMMGFLLGRMLWLSRMGARGRCVQVFPPADVEIQGFESLVAAALPPKKAARKAFFIDLPEVELLGFIPTNNTAPGPDPPVVSTLKSVRQLAEFADMIRVEFGMVLAFFFFNFVAEFRKGTMADLPCGLTVEDFIGNTLFGQVYRGKIIQQRGLNNIKEANVLVKAWNYRLLEVRSHAKPSNRFWRQIAKGRFRVCDEMKLLTASSPLSRHDNMVKLIGSGLVNGRLAAVYELDPLDTLRNLLPRDDFGWFPRVKAAIQFASLVEAFHSQNLKLRNICADNLVLDKVFHVKLVDFGLLIGGDFGEIPLSEKVWGCFGYVDPCYSETGKFLDKSDVFSYGVLLLELVTKRAAREEDFHLHVWARGEYETRPKKTQFRKECRRCPPVLEVHESLRGSVWFDAKDGAAIIELALLCVSRNPVERPTIKEVVERLRQLELAKRMNL</sequence>
<organism evidence="4 5">
    <name type="scientific">Rhododendron griersonianum</name>
    <dbReference type="NCBI Taxonomy" id="479676"/>
    <lineage>
        <taxon>Eukaryota</taxon>
        <taxon>Viridiplantae</taxon>
        <taxon>Streptophyta</taxon>
        <taxon>Embryophyta</taxon>
        <taxon>Tracheophyta</taxon>
        <taxon>Spermatophyta</taxon>
        <taxon>Magnoliopsida</taxon>
        <taxon>eudicotyledons</taxon>
        <taxon>Gunneridae</taxon>
        <taxon>Pentapetalae</taxon>
        <taxon>asterids</taxon>
        <taxon>Ericales</taxon>
        <taxon>Ericaceae</taxon>
        <taxon>Ericoideae</taxon>
        <taxon>Rhodoreae</taxon>
        <taxon>Rhododendron</taxon>
    </lineage>
</organism>
<dbReference type="GO" id="GO:0005886">
    <property type="term" value="C:plasma membrane"/>
    <property type="evidence" value="ECO:0007669"/>
    <property type="project" value="TreeGrafter"/>
</dbReference>
<name>A0AAV6I0G2_9ERIC</name>
<comment type="caution">
    <text evidence="4">The sequence shown here is derived from an EMBL/GenBank/DDBJ whole genome shotgun (WGS) entry which is preliminary data.</text>
</comment>
<dbReference type="PANTHER" id="PTHR27001">
    <property type="entry name" value="OS01G0253100 PROTEIN"/>
    <property type="match status" value="1"/>
</dbReference>
<dbReference type="GO" id="GO:0004672">
    <property type="term" value="F:protein kinase activity"/>
    <property type="evidence" value="ECO:0007669"/>
    <property type="project" value="InterPro"/>
</dbReference>
<dbReference type="SUPFAM" id="SSF56112">
    <property type="entry name" value="Protein kinase-like (PK-like)"/>
    <property type="match status" value="1"/>
</dbReference>
<dbReference type="AlphaFoldDB" id="A0AAV6I0G2"/>
<dbReference type="Proteomes" id="UP000823749">
    <property type="component" value="Chromosome 12"/>
</dbReference>
<dbReference type="InterPro" id="IPR000719">
    <property type="entry name" value="Prot_kinase_dom"/>
</dbReference>
<dbReference type="GO" id="GO:0005524">
    <property type="term" value="F:ATP binding"/>
    <property type="evidence" value="ECO:0007669"/>
    <property type="project" value="UniProtKB-KW"/>
</dbReference>
<keyword evidence="5" id="KW-1185">Reference proteome</keyword>
<dbReference type="PROSITE" id="PS50011">
    <property type="entry name" value="PROTEIN_KINASE_DOM"/>
    <property type="match status" value="1"/>
</dbReference>
<evidence type="ECO:0000256" key="2">
    <source>
        <dbReference type="ARBA" id="ARBA00022840"/>
    </source>
</evidence>
<evidence type="ECO:0000259" key="3">
    <source>
        <dbReference type="PROSITE" id="PS50011"/>
    </source>
</evidence>
<keyword evidence="1" id="KW-0547">Nucleotide-binding</keyword>
<evidence type="ECO:0000313" key="4">
    <source>
        <dbReference type="EMBL" id="KAG5522158.1"/>
    </source>
</evidence>
<dbReference type="PANTHER" id="PTHR27001:SF931">
    <property type="entry name" value="OS11G0664100 PROTEIN"/>
    <property type="match status" value="1"/>
</dbReference>
<feature type="domain" description="Protein kinase" evidence="3">
    <location>
        <begin position="268"/>
        <end position="575"/>
    </location>
</feature>
<dbReference type="Gene3D" id="1.10.510.10">
    <property type="entry name" value="Transferase(Phosphotransferase) domain 1"/>
    <property type="match status" value="1"/>
</dbReference>
<protein>
    <recommendedName>
        <fullName evidence="3">Protein kinase domain-containing protein</fullName>
    </recommendedName>
</protein>
<evidence type="ECO:0000256" key="1">
    <source>
        <dbReference type="ARBA" id="ARBA00022741"/>
    </source>
</evidence>
<evidence type="ECO:0000313" key="5">
    <source>
        <dbReference type="Proteomes" id="UP000823749"/>
    </source>
</evidence>